<dbReference type="PANTHER" id="PTHR10127">
    <property type="entry name" value="DISCOIDIN, CUB, EGF, LAMININ , AND ZINC METALLOPROTEASE DOMAIN CONTAINING"/>
    <property type="match status" value="1"/>
</dbReference>
<dbReference type="GO" id="GO:0018996">
    <property type="term" value="P:molting cycle, collagen and cuticulin-based cuticle"/>
    <property type="evidence" value="ECO:0007669"/>
    <property type="project" value="UniProtKB-ARBA"/>
</dbReference>
<evidence type="ECO:0000256" key="8">
    <source>
        <dbReference type="ARBA" id="ARBA00023180"/>
    </source>
</evidence>
<dbReference type="FunFam" id="3.40.390.10:FF:000028">
    <property type="entry name" value="Zinc metalloproteinase"/>
    <property type="match status" value="1"/>
</dbReference>
<evidence type="ECO:0000256" key="11">
    <source>
        <dbReference type="SAM" id="MobiDB-lite"/>
    </source>
</evidence>
<feature type="binding site" evidence="9">
    <location>
        <position position="789"/>
    </location>
    <ligand>
        <name>Zn(2+)</name>
        <dbReference type="ChEBI" id="CHEBI:29105"/>
        <note>catalytic</note>
    </ligand>
</feature>
<evidence type="ECO:0000256" key="6">
    <source>
        <dbReference type="ARBA" id="ARBA00023049"/>
    </source>
</evidence>
<evidence type="ECO:0000313" key="15">
    <source>
        <dbReference type="Proteomes" id="UP000024635"/>
    </source>
</evidence>
<feature type="compositionally biased region" description="Low complexity" evidence="11">
    <location>
        <begin position="531"/>
        <end position="546"/>
    </location>
</feature>
<evidence type="ECO:0000313" key="14">
    <source>
        <dbReference type="EMBL" id="EYC20315.1"/>
    </source>
</evidence>
<dbReference type="Pfam" id="PF00078">
    <property type="entry name" value="RVT_1"/>
    <property type="match status" value="1"/>
</dbReference>
<accession>A0A016UYP3</accession>
<dbReference type="InterPro" id="IPR000742">
    <property type="entry name" value="EGF"/>
</dbReference>
<dbReference type="CDD" id="cd00054">
    <property type="entry name" value="EGF_CA"/>
    <property type="match status" value="1"/>
</dbReference>
<dbReference type="AlphaFoldDB" id="A0A016UYP3"/>
<keyword evidence="3 9" id="KW-0479">Metal-binding</keyword>
<dbReference type="GO" id="GO:0006508">
    <property type="term" value="P:proteolysis"/>
    <property type="evidence" value="ECO:0007669"/>
    <property type="project" value="UniProtKB-KW"/>
</dbReference>
<feature type="binding site" evidence="9">
    <location>
        <position position="799"/>
    </location>
    <ligand>
        <name>Zn(2+)</name>
        <dbReference type="ChEBI" id="CHEBI:29105"/>
        <note>catalytic</note>
    </ligand>
</feature>
<proteinExistence type="predicted"/>
<evidence type="ECO:0000259" key="12">
    <source>
        <dbReference type="PROSITE" id="PS50878"/>
    </source>
</evidence>
<dbReference type="SUPFAM" id="SSF56672">
    <property type="entry name" value="DNA/RNA polymerases"/>
    <property type="match status" value="1"/>
</dbReference>
<dbReference type="Pfam" id="PF01400">
    <property type="entry name" value="Astacin"/>
    <property type="match status" value="1"/>
</dbReference>
<feature type="region of interest" description="Disordered" evidence="11">
    <location>
        <begin position="73"/>
        <end position="98"/>
    </location>
</feature>
<dbReference type="SMART" id="SM00042">
    <property type="entry name" value="CUB"/>
    <property type="match status" value="1"/>
</dbReference>
<dbReference type="EC" id="3.4.24.-" evidence="10"/>
<evidence type="ECO:0000256" key="9">
    <source>
        <dbReference type="PROSITE-ProRule" id="PRU01211"/>
    </source>
</evidence>
<feature type="active site" evidence="9">
    <location>
        <position position="790"/>
    </location>
</feature>
<evidence type="ECO:0000256" key="3">
    <source>
        <dbReference type="ARBA" id="ARBA00022723"/>
    </source>
</evidence>
<evidence type="ECO:0000259" key="13">
    <source>
        <dbReference type="PROSITE" id="PS51864"/>
    </source>
</evidence>
<dbReference type="SUPFAM" id="SSF49854">
    <property type="entry name" value="Spermadhesin, CUB domain"/>
    <property type="match status" value="1"/>
</dbReference>
<dbReference type="InterPro" id="IPR035914">
    <property type="entry name" value="Sperma_CUB_dom_sf"/>
</dbReference>
<keyword evidence="15" id="KW-1185">Reference proteome</keyword>
<dbReference type="SMART" id="SM00235">
    <property type="entry name" value="ZnMc"/>
    <property type="match status" value="1"/>
</dbReference>
<organism evidence="14 15">
    <name type="scientific">Ancylostoma ceylanicum</name>
    <dbReference type="NCBI Taxonomy" id="53326"/>
    <lineage>
        <taxon>Eukaryota</taxon>
        <taxon>Metazoa</taxon>
        <taxon>Ecdysozoa</taxon>
        <taxon>Nematoda</taxon>
        <taxon>Chromadorea</taxon>
        <taxon>Rhabditida</taxon>
        <taxon>Rhabditina</taxon>
        <taxon>Rhabditomorpha</taxon>
        <taxon>Strongyloidea</taxon>
        <taxon>Ancylostomatidae</taxon>
        <taxon>Ancylostomatinae</taxon>
        <taxon>Ancylostoma</taxon>
    </lineage>
</organism>
<dbReference type="PROSITE" id="PS51864">
    <property type="entry name" value="ASTACIN"/>
    <property type="match status" value="1"/>
</dbReference>
<feature type="domain" description="Peptidase M12A" evidence="13">
    <location>
        <begin position="700"/>
        <end position="893"/>
    </location>
</feature>
<sequence length="1110" mass="125327">MTWMKGGSAANAGDIDSDYDVIGMTGPGVRGAPPPPSEFTPVGRSVQRAPNPVYHNPRARTFVVHDATLPPMRSQRSTKASVLPADETGSARPQSTSSLTVTKEMLEEYGKLSATELINAILEQVEHPLARAMLSVLSEKIPAEAAVHVEGEKRARSIVVSGLTEADPSLPPSERQLDLEAKIRELLDAANVECRPTEVYRMGRPVPGRPRLVKVVLPTRAHWKMALSHARALRSSRFSNVFIRRSMTAEERKKDYELRQIAKERNAESLSKEWVVYKGQEYSCSRGVPQGSALSPLLFLIYTIDLPNLIKAFPHVKIKLYADDIKIYAAYDNTNRCEIQRAIQDSLVKMNVWAKSLDLDVNIDKCFVLHLGDGLPGAYTIDDRTLQTRNLVKDLGVDIDHRLKFRGQVEKVVNTAMKSLFLIFRNIHSSDPKLLLRLYKAYIIPKIEYCSPIWNPHLKKEILSLEKVQQTFTRLLYLRLFPRTRYDNIPSYAERLKCFHLDSLERRRLYPQQQVQQPFLQQPAQPPFQQQPPQQSFQQQQQRPQQYWNWAPPTAAPIAATTVAPIMPVNTPAPFTLPPPQPATKPSPKLLAHNTARMIREIATFSDHHHGANEDYSAVQTLMEAFFEAIADPKPAAPQDPAHAVSMYQPLYDGTEVGANRPLTNKLFESDMVLTVEQMKGVVLASKAQRQGGLRRGKRKVITGSVYRWPRAPIPYRFKEGDEAWRNLIRSALRHWEKETCVRWEENGRGKDHVIFFRGSGCYSSVGRTGGSQMISIGYGCEDKGIVCHEVGHSLGFWHEQSRPDRDRYISLNKQYIIRGTDGNFERRTTQEIEDMGLPYDLGSVMHYGPNAFTIDWDQITIKTNDRNYQRTIGQRAQPSFIDVKQVNRLYCNDVCAQLPCQNGGYPDPNNCNVCKCPPGLGGRTCEEIPQVGCGGELVATPIWQELAHRGKRKCFWRIRTNNARIRFILSNVNYRCETTCKAYVEIKHNSDFQQTGFRACCNEGEIQVTSEQAEVLIIADSTELNYETGFNLRYIQDSGQPLPKPPPSVWVPGSENRGFRGSTAVGGPIEKFILNAIPKVRDPSRPLESIASIVTEYSLASLFGVSQRR</sequence>
<dbReference type="PRINTS" id="PR00480">
    <property type="entry name" value="ASTACIN"/>
</dbReference>
<keyword evidence="6 9" id="KW-0482">Metalloprotease</keyword>
<keyword evidence="8" id="KW-0325">Glycoprotein</keyword>
<reference evidence="15" key="1">
    <citation type="journal article" date="2015" name="Nat. Genet.">
        <title>The genome and transcriptome of the zoonotic hookworm Ancylostoma ceylanicum identify infection-specific gene families.</title>
        <authorList>
            <person name="Schwarz E.M."/>
            <person name="Hu Y."/>
            <person name="Antoshechkin I."/>
            <person name="Miller M.M."/>
            <person name="Sternberg P.W."/>
            <person name="Aroian R.V."/>
        </authorList>
    </citation>
    <scope>NUCLEOTIDE SEQUENCE</scope>
    <source>
        <strain evidence="15">HY135</strain>
    </source>
</reference>
<evidence type="ECO:0000256" key="1">
    <source>
        <dbReference type="ARBA" id="ARBA00022536"/>
    </source>
</evidence>
<keyword evidence="4 9" id="KW-0378">Hydrolase</keyword>
<dbReference type="InterPro" id="IPR034035">
    <property type="entry name" value="Astacin-like_dom"/>
</dbReference>
<dbReference type="GO" id="GO:0008270">
    <property type="term" value="F:zinc ion binding"/>
    <property type="evidence" value="ECO:0007669"/>
    <property type="project" value="UniProtKB-UniRule"/>
</dbReference>
<dbReference type="PROSITE" id="PS00022">
    <property type="entry name" value="EGF_1"/>
    <property type="match status" value="1"/>
</dbReference>
<keyword evidence="5 9" id="KW-0862">Zinc</keyword>
<keyword evidence="7" id="KW-1015">Disulfide bond</keyword>
<feature type="domain" description="Reverse transcriptase" evidence="12">
    <location>
        <begin position="64"/>
        <end position="399"/>
    </location>
</feature>
<name>A0A016UYP3_9BILA</name>
<dbReference type="Gene3D" id="2.60.120.290">
    <property type="entry name" value="Spermadhesin, CUB domain"/>
    <property type="match status" value="1"/>
</dbReference>
<dbReference type="Gene3D" id="3.40.390.10">
    <property type="entry name" value="Collagenase (Catalytic Domain)"/>
    <property type="match status" value="1"/>
</dbReference>
<dbReference type="InterPro" id="IPR001506">
    <property type="entry name" value="Peptidase_M12A"/>
</dbReference>
<feature type="binding site" evidence="9">
    <location>
        <position position="793"/>
    </location>
    <ligand>
        <name>Zn(2+)</name>
        <dbReference type="ChEBI" id="CHEBI:29105"/>
        <note>catalytic</note>
    </ligand>
</feature>
<evidence type="ECO:0000256" key="10">
    <source>
        <dbReference type="RuleBase" id="RU361183"/>
    </source>
</evidence>
<evidence type="ECO:0000256" key="7">
    <source>
        <dbReference type="ARBA" id="ARBA00023157"/>
    </source>
</evidence>
<protein>
    <recommendedName>
        <fullName evidence="10">Metalloendopeptidase</fullName>
        <ecNumber evidence="10">3.4.24.-</ecNumber>
    </recommendedName>
</protein>
<evidence type="ECO:0000256" key="5">
    <source>
        <dbReference type="ARBA" id="ARBA00022833"/>
    </source>
</evidence>
<comment type="caution">
    <text evidence="14">The sequence shown here is derived from an EMBL/GenBank/DDBJ whole genome shotgun (WGS) entry which is preliminary data.</text>
</comment>
<dbReference type="InterPro" id="IPR000477">
    <property type="entry name" value="RT_dom"/>
</dbReference>
<keyword evidence="1" id="KW-0245">EGF-like domain</keyword>
<dbReference type="InterPro" id="IPR006026">
    <property type="entry name" value="Peptidase_Metallo"/>
</dbReference>
<comment type="caution">
    <text evidence="9">Lacks conserved residue(s) required for the propagation of feature annotation.</text>
</comment>
<evidence type="ECO:0000256" key="2">
    <source>
        <dbReference type="ARBA" id="ARBA00022670"/>
    </source>
</evidence>
<gene>
    <name evidence="14" type="primary">Acey_s0022.g567</name>
    <name evidence="14" type="synonym">Acey-nas-30</name>
    <name evidence="14" type="ORF">Y032_0022g567</name>
</gene>
<keyword evidence="2 9" id="KW-0645">Protease</keyword>
<dbReference type="EMBL" id="JARK01001358">
    <property type="protein sequence ID" value="EYC20315.1"/>
    <property type="molecule type" value="Genomic_DNA"/>
</dbReference>
<dbReference type="OrthoDB" id="291007at2759"/>
<dbReference type="PANTHER" id="PTHR10127:SF898">
    <property type="entry name" value="ZINC METALLOPROTEINASE NAS-30"/>
    <property type="match status" value="1"/>
</dbReference>
<dbReference type="SUPFAM" id="SSF55486">
    <property type="entry name" value="Metalloproteases ('zincins'), catalytic domain"/>
    <property type="match status" value="1"/>
</dbReference>
<dbReference type="InterPro" id="IPR043502">
    <property type="entry name" value="DNA/RNA_pol_sf"/>
</dbReference>
<comment type="cofactor">
    <cofactor evidence="9 10">
        <name>Zn(2+)</name>
        <dbReference type="ChEBI" id="CHEBI:29105"/>
    </cofactor>
    <text evidence="9 10">Binds 1 zinc ion per subunit.</text>
</comment>
<dbReference type="PROSITE" id="PS50878">
    <property type="entry name" value="RT_POL"/>
    <property type="match status" value="1"/>
</dbReference>
<evidence type="ECO:0000256" key="4">
    <source>
        <dbReference type="ARBA" id="ARBA00022801"/>
    </source>
</evidence>
<dbReference type="CDD" id="cd04280">
    <property type="entry name" value="ZnMc_astacin_like"/>
    <property type="match status" value="1"/>
</dbReference>
<dbReference type="InterPro" id="IPR024079">
    <property type="entry name" value="MetalloPept_cat_dom_sf"/>
</dbReference>
<dbReference type="GO" id="GO:0004222">
    <property type="term" value="F:metalloendopeptidase activity"/>
    <property type="evidence" value="ECO:0007669"/>
    <property type="project" value="UniProtKB-UniRule"/>
</dbReference>
<feature type="region of interest" description="Disordered" evidence="11">
    <location>
        <begin position="521"/>
        <end position="546"/>
    </location>
</feature>
<dbReference type="Proteomes" id="UP000024635">
    <property type="component" value="Unassembled WGS sequence"/>
</dbReference>
<dbReference type="InterPro" id="IPR000859">
    <property type="entry name" value="CUB_dom"/>
</dbReference>
<dbReference type="MEROPS" id="M12.A46"/>